<feature type="domain" description="PIN" evidence="8">
    <location>
        <begin position="2"/>
        <end position="123"/>
    </location>
</feature>
<dbReference type="GO" id="GO:0004518">
    <property type="term" value="F:nuclease activity"/>
    <property type="evidence" value="ECO:0007669"/>
    <property type="project" value="UniProtKB-KW"/>
</dbReference>
<dbReference type="InterPro" id="IPR050556">
    <property type="entry name" value="Type_II_TA_system_RNase"/>
</dbReference>
<keyword evidence="5" id="KW-0378">Hydrolase</keyword>
<dbReference type="Gene3D" id="3.40.50.1010">
    <property type="entry name" value="5'-nuclease"/>
    <property type="match status" value="1"/>
</dbReference>
<evidence type="ECO:0000256" key="7">
    <source>
        <dbReference type="ARBA" id="ARBA00038093"/>
    </source>
</evidence>
<evidence type="ECO:0000313" key="9">
    <source>
        <dbReference type="EMBL" id="PIS22139.1"/>
    </source>
</evidence>
<dbReference type="PANTHER" id="PTHR33653">
    <property type="entry name" value="RIBONUCLEASE VAPC2"/>
    <property type="match status" value="1"/>
</dbReference>
<keyword evidence="6" id="KW-0460">Magnesium</keyword>
<dbReference type="GO" id="GO:0016787">
    <property type="term" value="F:hydrolase activity"/>
    <property type="evidence" value="ECO:0007669"/>
    <property type="project" value="UniProtKB-KW"/>
</dbReference>
<dbReference type="PANTHER" id="PTHR33653:SF1">
    <property type="entry name" value="RIBONUCLEASE VAPC2"/>
    <property type="match status" value="1"/>
</dbReference>
<dbReference type="GO" id="GO:0046872">
    <property type="term" value="F:metal ion binding"/>
    <property type="evidence" value="ECO:0007669"/>
    <property type="project" value="UniProtKB-KW"/>
</dbReference>
<dbReference type="Pfam" id="PF01850">
    <property type="entry name" value="PIN"/>
    <property type="match status" value="1"/>
</dbReference>
<keyword evidence="4" id="KW-0479">Metal-binding</keyword>
<comment type="similarity">
    <text evidence="7">Belongs to the PINc/VapC protein family.</text>
</comment>
<dbReference type="SUPFAM" id="SSF88723">
    <property type="entry name" value="PIN domain-like"/>
    <property type="match status" value="1"/>
</dbReference>
<protein>
    <recommendedName>
        <fullName evidence="8">PIN domain-containing protein</fullName>
    </recommendedName>
</protein>
<evidence type="ECO:0000256" key="4">
    <source>
        <dbReference type="ARBA" id="ARBA00022723"/>
    </source>
</evidence>
<proteinExistence type="inferred from homology"/>
<evidence type="ECO:0000256" key="5">
    <source>
        <dbReference type="ARBA" id="ARBA00022801"/>
    </source>
</evidence>
<reference evidence="10" key="1">
    <citation type="submission" date="2017-09" db="EMBL/GenBank/DDBJ databases">
        <title>Depth-based differentiation of microbial function through sediment-hosted aquifers and enrichment of novel symbionts in the deep terrestrial subsurface.</title>
        <authorList>
            <person name="Probst A.J."/>
            <person name="Ladd B."/>
            <person name="Jarett J.K."/>
            <person name="Geller-Mcgrath D.E."/>
            <person name="Sieber C.M.K."/>
            <person name="Emerson J.B."/>
            <person name="Anantharaman K."/>
            <person name="Thomas B.C."/>
            <person name="Malmstrom R."/>
            <person name="Stieglmeier M."/>
            <person name="Klingl A."/>
            <person name="Woyke T."/>
            <person name="Ryan C.M."/>
            <person name="Banfield J.F."/>
        </authorList>
    </citation>
    <scope>NUCLEOTIDE SEQUENCE [LARGE SCALE GENOMIC DNA]</scope>
</reference>
<sequence>MVVLDTNIIIDNLRTAGRSPLLTKISDSFNSYDIFVSALTVQELFAGDSAGDLETNIKIKKILAEFICVDYDYEKAELAGELVRKARKYGHALHVADSAIAATAIVLNAQLATKNIKDFYRISGLKLLDVENLQPLRLA</sequence>
<evidence type="ECO:0000256" key="2">
    <source>
        <dbReference type="ARBA" id="ARBA00022649"/>
    </source>
</evidence>
<comment type="cofactor">
    <cofactor evidence="1">
        <name>Mg(2+)</name>
        <dbReference type="ChEBI" id="CHEBI:18420"/>
    </cofactor>
</comment>
<evidence type="ECO:0000259" key="8">
    <source>
        <dbReference type="Pfam" id="PF01850"/>
    </source>
</evidence>
<comment type="caution">
    <text evidence="9">The sequence shown here is derived from an EMBL/GenBank/DDBJ whole genome shotgun (WGS) entry which is preliminary data.</text>
</comment>
<dbReference type="InterPro" id="IPR002716">
    <property type="entry name" value="PIN_dom"/>
</dbReference>
<dbReference type="AlphaFoldDB" id="A0A2H0XD98"/>
<evidence type="ECO:0000313" key="10">
    <source>
        <dbReference type="Proteomes" id="UP000231252"/>
    </source>
</evidence>
<keyword evidence="3" id="KW-0540">Nuclease</keyword>
<dbReference type="EMBL" id="PEYU01000077">
    <property type="protein sequence ID" value="PIS22139.1"/>
    <property type="molecule type" value="Genomic_DNA"/>
</dbReference>
<evidence type="ECO:0000256" key="6">
    <source>
        <dbReference type="ARBA" id="ARBA00022842"/>
    </source>
</evidence>
<dbReference type="InterPro" id="IPR029060">
    <property type="entry name" value="PIN-like_dom_sf"/>
</dbReference>
<accession>A0A2H0XD98</accession>
<organism evidence="9 10">
    <name type="scientific">candidate division WWE3 bacterium CG08_land_8_20_14_0_20_41_10</name>
    <dbReference type="NCBI Taxonomy" id="1975085"/>
    <lineage>
        <taxon>Bacteria</taxon>
        <taxon>Katanobacteria</taxon>
    </lineage>
</organism>
<keyword evidence="2" id="KW-1277">Toxin-antitoxin system</keyword>
<evidence type="ECO:0000256" key="3">
    <source>
        <dbReference type="ARBA" id="ARBA00022722"/>
    </source>
</evidence>
<dbReference type="Proteomes" id="UP000231252">
    <property type="component" value="Unassembled WGS sequence"/>
</dbReference>
<evidence type="ECO:0000256" key="1">
    <source>
        <dbReference type="ARBA" id="ARBA00001946"/>
    </source>
</evidence>
<name>A0A2H0XD98_UNCKA</name>
<gene>
    <name evidence="9" type="ORF">COT50_03555</name>
</gene>